<gene>
    <name evidence="2" type="ORF">S03H2_19366</name>
</gene>
<name>X1FJI1_9ZZZZ</name>
<dbReference type="InterPro" id="IPR019468">
    <property type="entry name" value="AdenyloSucc_lyase_C"/>
</dbReference>
<organism evidence="2">
    <name type="scientific">marine sediment metagenome</name>
    <dbReference type="NCBI Taxonomy" id="412755"/>
    <lineage>
        <taxon>unclassified sequences</taxon>
        <taxon>metagenomes</taxon>
        <taxon>ecological metagenomes</taxon>
    </lineage>
</organism>
<reference evidence="2" key="1">
    <citation type="journal article" date="2014" name="Front. Microbiol.">
        <title>High frequency of phylogenetically diverse reductive dehalogenase-homologous genes in deep subseafloor sedimentary metagenomes.</title>
        <authorList>
            <person name="Kawai M."/>
            <person name="Futagami T."/>
            <person name="Toyoda A."/>
            <person name="Takaki Y."/>
            <person name="Nishi S."/>
            <person name="Hori S."/>
            <person name="Arai W."/>
            <person name="Tsubouchi T."/>
            <person name="Morono Y."/>
            <person name="Uchiyama I."/>
            <person name="Ito T."/>
            <person name="Fujiyama A."/>
            <person name="Inagaki F."/>
            <person name="Takami H."/>
        </authorList>
    </citation>
    <scope>NUCLEOTIDE SEQUENCE</scope>
    <source>
        <strain evidence="2">Expedition CK06-06</strain>
    </source>
</reference>
<dbReference type="EMBL" id="BARU01010111">
    <property type="protein sequence ID" value="GAH45107.1"/>
    <property type="molecule type" value="Genomic_DNA"/>
</dbReference>
<evidence type="ECO:0000259" key="1">
    <source>
        <dbReference type="SMART" id="SM00998"/>
    </source>
</evidence>
<dbReference type="InterPro" id="IPR008948">
    <property type="entry name" value="L-Aspartase-like"/>
</dbReference>
<dbReference type="GO" id="GO:0003824">
    <property type="term" value="F:catalytic activity"/>
    <property type="evidence" value="ECO:0007669"/>
    <property type="project" value="InterPro"/>
</dbReference>
<dbReference type="Gene3D" id="1.10.40.30">
    <property type="entry name" value="Fumarase/aspartase (C-terminal domain)"/>
    <property type="match status" value="1"/>
</dbReference>
<sequence length="99" mass="11712">MQGNFVISKDDVIAEPLYVLLSYYGHPDAHEYVRRKSFQAYKENKSLREVVERDEEIISYLRRFTTEQKEKVFDAEKYVGIAAEKTEGVVQYWEEKLGI</sequence>
<dbReference type="Pfam" id="PF10397">
    <property type="entry name" value="ADSL_C"/>
    <property type="match status" value="1"/>
</dbReference>
<dbReference type="AlphaFoldDB" id="X1FJI1"/>
<dbReference type="SUPFAM" id="SSF48557">
    <property type="entry name" value="L-aspartase-like"/>
    <property type="match status" value="1"/>
</dbReference>
<dbReference type="SMART" id="SM00998">
    <property type="entry name" value="ADSL_C"/>
    <property type="match status" value="1"/>
</dbReference>
<protein>
    <recommendedName>
        <fullName evidence="1">Adenylosuccinate lyase C-terminal domain-containing protein</fullName>
    </recommendedName>
</protein>
<accession>X1FJI1</accession>
<evidence type="ECO:0000313" key="2">
    <source>
        <dbReference type="EMBL" id="GAH45107.1"/>
    </source>
</evidence>
<feature type="domain" description="Adenylosuccinate lyase C-terminal" evidence="1">
    <location>
        <begin position="9"/>
        <end position="90"/>
    </location>
</feature>
<proteinExistence type="predicted"/>
<comment type="caution">
    <text evidence="2">The sequence shown here is derived from an EMBL/GenBank/DDBJ whole genome shotgun (WGS) entry which is preliminary data.</text>
</comment>